<dbReference type="AlphaFoldDB" id="A0A7K1Y251"/>
<dbReference type="InterPro" id="IPR050904">
    <property type="entry name" value="Adhesion/Biosynth-related"/>
</dbReference>
<dbReference type="PROSITE" id="PS51257">
    <property type="entry name" value="PROKAR_LIPOPROTEIN"/>
    <property type="match status" value="1"/>
</dbReference>
<evidence type="ECO:0000259" key="1">
    <source>
        <dbReference type="PROSITE" id="PS50213"/>
    </source>
</evidence>
<dbReference type="RefSeq" id="WP_160908326.1">
    <property type="nucleotide sequence ID" value="NZ_WVHS01000004.1"/>
</dbReference>
<evidence type="ECO:0000313" key="2">
    <source>
        <dbReference type="EMBL" id="MXV17340.1"/>
    </source>
</evidence>
<feature type="domain" description="FAS1" evidence="1">
    <location>
        <begin position="40"/>
        <end position="178"/>
    </location>
</feature>
<dbReference type="PANTHER" id="PTHR10900">
    <property type="entry name" value="PERIOSTIN-RELATED"/>
    <property type="match status" value="1"/>
</dbReference>
<dbReference type="InterPro" id="IPR036378">
    <property type="entry name" value="FAS1_dom_sf"/>
</dbReference>
<keyword evidence="3" id="KW-1185">Reference proteome</keyword>
<reference evidence="2 3" key="1">
    <citation type="submission" date="2019-11" db="EMBL/GenBank/DDBJ databases">
        <title>Pedobacter sp. HMF7056 Genome sequencing and assembly.</title>
        <authorList>
            <person name="Kang H."/>
            <person name="Kim H."/>
            <person name="Joh K."/>
        </authorList>
    </citation>
    <scope>NUCLEOTIDE SEQUENCE [LARGE SCALE GENOMIC DNA]</scope>
    <source>
        <strain evidence="2 3">HMF7056</strain>
    </source>
</reference>
<feature type="domain" description="FAS1" evidence="1">
    <location>
        <begin position="182"/>
        <end position="344"/>
    </location>
</feature>
<dbReference type="Proteomes" id="UP000451233">
    <property type="component" value="Unassembled WGS sequence"/>
</dbReference>
<dbReference type="SUPFAM" id="SSF82153">
    <property type="entry name" value="FAS1 domain"/>
    <property type="match status" value="2"/>
</dbReference>
<dbReference type="Gene3D" id="2.30.180.10">
    <property type="entry name" value="FAS1 domain"/>
    <property type="match status" value="2"/>
</dbReference>
<dbReference type="SMART" id="SM00554">
    <property type="entry name" value="FAS1"/>
    <property type="match status" value="1"/>
</dbReference>
<protein>
    <recommendedName>
        <fullName evidence="1">FAS1 domain-containing protein</fullName>
    </recommendedName>
</protein>
<dbReference type="Pfam" id="PF02469">
    <property type="entry name" value="Fasciclin"/>
    <property type="match status" value="2"/>
</dbReference>
<evidence type="ECO:0000313" key="3">
    <source>
        <dbReference type="Proteomes" id="UP000451233"/>
    </source>
</evidence>
<gene>
    <name evidence="2" type="ORF">GS398_18730</name>
</gene>
<proteinExistence type="predicted"/>
<dbReference type="EMBL" id="WVHS01000004">
    <property type="protein sequence ID" value="MXV17340.1"/>
    <property type="molecule type" value="Genomic_DNA"/>
</dbReference>
<dbReference type="PANTHER" id="PTHR10900:SF77">
    <property type="entry name" value="FI19380P1"/>
    <property type="match status" value="1"/>
</dbReference>
<organism evidence="2 3">
    <name type="scientific">Hufsiella ginkgonis</name>
    <dbReference type="NCBI Taxonomy" id="2695274"/>
    <lineage>
        <taxon>Bacteria</taxon>
        <taxon>Pseudomonadati</taxon>
        <taxon>Bacteroidota</taxon>
        <taxon>Sphingobacteriia</taxon>
        <taxon>Sphingobacteriales</taxon>
        <taxon>Sphingobacteriaceae</taxon>
        <taxon>Hufsiella</taxon>
    </lineage>
</organism>
<dbReference type="InterPro" id="IPR000782">
    <property type="entry name" value="FAS1_domain"/>
</dbReference>
<dbReference type="GO" id="GO:0005615">
    <property type="term" value="C:extracellular space"/>
    <property type="evidence" value="ECO:0007669"/>
    <property type="project" value="TreeGrafter"/>
</dbReference>
<dbReference type="PROSITE" id="PS50213">
    <property type="entry name" value="FAS1"/>
    <property type="match status" value="2"/>
</dbReference>
<accession>A0A7K1Y251</accession>
<name>A0A7K1Y251_9SPHI</name>
<comment type="caution">
    <text evidence="2">The sequence shown here is derived from an EMBL/GenBank/DDBJ whole genome shotgun (WGS) entry which is preliminary data.</text>
</comment>
<sequence length="595" mass="65845">MKYNTVQKWIVQPVYLAALVLVFLAGCKEEPIVYNTSESVNMTSYLDKYPDQFSEWRKVLELTNTAGFLQAYGSYTLFLPTNDGVKAFLQEKGKTAVEQLDVTELKDIVKFHLLSDTISTTKFNDGKLPSLTMQGQYLITGAANVNGATRIIINRQANMVTANIKVGNGVIHVIDRVLQPSKLTLAKMIEANTAYSIFTQALKETGLYDTLNIAPASNPDAKKARLTALVETDAVFKAAGFNTYADLKARFSKTGNPRLVTDSLHMFMAYHILYEAKYLADIVSAQSHATLANPEIITAKLDDELVLINDGVFNNIYEPGFTLGRTISDNSATNGVMHVTAPYKPANLSATSGHFAIKVRVPFRVDWDVADFPEVRKLSVFRNTGTANFVKPSATAPFQIGGWDFFYRNASTTIGYVNATGGWVYNDYLNMGIGLSSRADWVKMKTPLIVRGRYNVWICYRTLQQSGNGTYPAGSRCQSQIIIDDGEPLAKTHDFCEPMPSGSTAELEALGWKYYTSPVTATNFNSWVAKKVGTVDIKTTDNHILMFKVILGSQSQSFLDMIQFIPVDAPSQIIPRFKTDGTLDNTPLVIADRKI</sequence>